<gene>
    <name evidence="2" type="ORF">APR40_14925</name>
    <name evidence="1" type="ORF">BHS39_14955</name>
</gene>
<accession>A0A2N0TR93</accession>
<keyword evidence="3" id="KW-1185">Reference proteome</keyword>
<evidence type="ECO:0000313" key="4">
    <source>
        <dbReference type="Proteomes" id="UP000232533"/>
    </source>
</evidence>
<sequence length="121" mass="13548">METVELRNKPELKITINQNGFQILDSADPVNNGHYSFFKLNHVEFHPAQTDWLVSIVSVVVDLITGGGNSGKFKNKPNLQFKVASQSFKVYLIDADLDKAKAITDLLNKKSLHTTTYKNNA</sequence>
<evidence type="ECO:0000313" key="2">
    <source>
        <dbReference type="EMBL" id="PKD17262.1"/>
    </source>
</evidence>
<reference evidence="2 4" key="1">
    <citation type="submission" date="2015-10" db="EMBL/GenBank/DDBJ databases">
        <title>Draft genome sequence of Salegentibacter salinarum KCTC 12975.</title>
        <authorList>
            <person name="Lin W."/>
            <person name="Zheng Q."/>
        </authorList>
    </citation>
    <scope>NUCLEOTIDE SEQUENCE [LARGE SCALE GENOMIC DNA]</scope>
    <source>
        <strain evidence="2 4">KCTC 12974</strain>
    </source>
</reference>
<dbReference type="OrthoDB" id="1440212at2"/>
<dbReference type="AlphaFoldDB" id="A0A2N0TR93"/>
<proteinExistence type="predicted"/>
<dbReference type="EMBL" id="MJBR01000033">
    <property type="protein sequence ID" value="OEY71914.1"/>
    <property type="molecule type" value="Genomic_DNA"/>
</dbReference>
<evidence type="ECO:0000313" key="3">
    <source>
        <dbReference type="Proteomes" id="UP000176009"/>
    </source>
</evidence>
<dbReference type="EMBL" id="LKTR01000039">
    <property type="protein sequence ID" value="PKD17262.1"/>
    <property type="molecule type" value="Genomic_DNA"/>
</dbReference>
<reference evidence="1 3" key="2">
    <citation type="submission" date="2016-09" db="EMBL/GenBank/DDBJ databases">
        <title>Genome Sequence of Salegentibacter salarius,Isolated from a Marine Solar Saltern of the Yellow Sea in South Korea.</title>
        <authorList>
            <person name="Zheng Q."/>
            <person name="Liu Y."/>
        </authorList>
    </citation>
    <scope>NUCLEOTIDE SEQUENCE [LARGE SCALE GENOMIC DNA]</scope>
    <source>
        <strain evidence="1 3">KCTC 12974</strain>
    </source>
</reference>
<organism evidence="2 4">
    <name type="scientific">Salegentibacter salarius</name>
    <dbReference type="NCBI Taxonomy" id="435906"/>
    <lineage>
        <taxon>Bacteria</taxon>
        <taxon>Pseudomonadati</taxon>
        <taxon>Bacteroidota</taxon>
        <taxon>Flavobacteriia</taxon>
        <taxon>Flavobacteriales</taxon>
        <taxon>Flavobacteriaceae</taxon>
        <taxon>Salegentibacter</taxon>
    </lineage>
</organism>
<dbReference type="Proteomes" id="UP000176009">
    <property type="component" value="Unassembled WGS sequence"/>
</dbReference>
<comment type="caution">
    <text evidence="2">The sequence shown here is derived from an EMBL/GenBank/DDBJ whole genome shotgun (WGS) entry which is preliminary data.</text>
</comment>
<dbReference type="RefSeq" id="WP_070054818.1">
    <property type="nucleotide sequence ID" value="NZ_FVZF01000039.1"/>
</dbReference>
<name>A0A2N0TR93_9FLAO</name>
<protein>
    <submittedName>
        <fullName evidence="2">Uncharacterized protein</fullName>
    </submittedName>
</protein>
<evidence type="ECO:0000313" key="1">
    <source>
        <dbReference type="EMBL" id="OEY71914.1"/>
    </source>
</evidence>
<dbReference type="Proteomes" id="UP000232533">
    <property type="component" value="Unassembled WGS sequence"/>
</dbReference>